<dbReference type="SUPFAM" id="SSF64153">
    <property type="entry name" value="YjeF N-terminal domain-like"/>
    <property type="match status" value="1"/>
</dbReference>
<dbReference type="HAMAP" id="MF_01966">
    <property type="entry name" value="NADHX_epimerase"/>
    <property type="match status" value="1"/>
</dbReference>
<organism evidence="22 23">
    <name type="scientific">Candidatus Acidulodesulfobacterium ferriphilum</name>
    <dbReference type="NCBI Taxonomy" id="2597223"/>
    <lineage>
        <taxon>Bacteria</taxon>
        <taxon>Deltaproteobacteria</taxon>
        <taxon>Candidatus Acidulodesulfobacterales</taxon>
        <taxon>Candidatus Acidulodesulfobacterium</taxon>
    </lineage>
</organism>
<evidence type="ECO:0000256" key="5">
    <source>
        <dbReference type="ARBA" id="ARBA00022723"/>
    </source>
</evidence>
<keyword evidence="5 18" id="KW-0479">Metal-binding</keyword>
<dbReference type="PROSITE" id="PS51385">
    <property type="entry name" value="YJEF_N"/>
    <property type="match status" value="1"/>
</dbReference>
<evidence type="ECO:0000259" key="20">
    <source>
        <dbReference type="PROSITE" id="PS51383"/>
    </source>
</evidence>
<dbReference type="PANTHER" id="PTHR12592:SF0">
    <property type="entry name" value="ATP-DEPENDENT (S)-NAD(P)H-HYDRATE DEHYDRATASE"/>
    <property type="match status" value="1"/>
</dbReference>
<keyword evidence="10 17" id="KW-0520">NAD</keyword>
<comment type="catalytic activity">
    <reaction evidence="15 17 19">
        <text>(6S)-NADHX + ADP = AMP + phosphate + NADH + H(+)</text>
        <dbReference type="Rhea" id="RHEA:32223"/>
        <dbReference type="ChEBI" id="CHEBI:15378"/>
        <dbReference type="ChEBI" id="CHEBI:43474"/>
        <dbReference type="ChEBI" id="CHEBI:57945"/>
        <dbReference type="ChEBI" id="CHEBI:64074"/>
        <dbReference type="ChEBI" id="CHEBI:456215"/>
        <dbReference type="ChEBI" id="CHEBI:456216"/>
        <dbReference type="EC" id="4.2.1.136"/>
    </reaction>
</comment>
<comment type="function">
    <text evidence="14 19">Bifunctional enzyme that catalyzes the epimerization of the S- and R-forms of NAD(P)HX and the dehydration of the S-form of NAD(P)HX at the expense of ADP, which is converted to AMP. This allows the repair of both epimers of NAD(P)HX, a damaged form of NAD(P)H that is a result of enzymatic or heat-dependent hydration.</text>
</comment>
<feature type="binding site" evidence="17">
    <location>
        <position position="348"/>
    </location>
    <ligand>
        <name>(6S)-NADPHX</name>
        <dbReference type="ChEBI" id="CHEBI:64076"/>
    </ligand>
</feature>
<dbReference type="SUPFAM" id="SSF53613">
    <property type="entry name" value="Ribokinase-like"/>
    <property type="match status" value="1"/>
</dbReference>
<evidence type="ECO:0000256" key="6">
    <source>
        <dbReference type="ARBA" id="ARBA00022741"/>
    </source>
</evidence>
<evidence type="ECO:0000256" key="4">
    <source>
        <dbReference type="ARBA" id="ARBA00009524"/>
    </source>
</evidence>
<dbReference type="Proteomes" id="UP000320813">
    <property type="component" value="Unassembled WGS sequence"/>
</dbReference>
<feature type="binding site" evidence="18">
    <location>
        <position position="62"/>
    </location>
    <ligand>
        <name>K(+)</name>
        <dbReference type="ChEBI" id="CHEBI:29103"/>
    </ligand>
</feature>
<accession>A0A519BBI0</accession>
<evidence type="ECO:0000256" key="8">
    <source>
        <dbReference type="ARBA" id="ARBA00022857"/>
    </source>
</evidence>
<dbReference type="Pfam" id="PF03853">
    <property type="entry name" value="YjeF_N"/>
    <property type="match status" value="1"/>
</dbReference>
<dbReference type="CDD" id="cd01171">
    <property type="entry name" value="YXKO-related"/>
    <property type="match status" value="1"/>
</dbReference>
<evidence type="ECO:0000256" key="2">
    <source>
        <dbReference type="ARBA" id="ARBA00000909"/>
    </source>
</evidence>
<dbReference type="GO" id="GO:0046872">
    <property type="term" value="F:metal ion binding"/>
    <property type="evidence" value="ECO:0007669"/>
    <property type="project" value="UniProtKB-UniRule"/>
</dbReference>
<evidence type="ECO:0000256" key="17">
    <source>
        <dbReference type="HAMAP-Rule" id="MF_01965"/>
    </source>
</evidence>
<keyword evidence="6 17" id="KW-0547">Nucleotide-binding</keyword>
<dbReference type="GO" id="GO:0046496">
    <property type="term" value="P:nicotinamide nucleotide metabolic process"/>
    <property type="evidence" value="ECO:0007669"/>
    <property type="project" value="UniProtKB-UniRule"/>
</dbReference>
<dbReference type="InterPro" id="IPR000631">
    <property type="entry name" value="CARKD"/>
</dbReference>
<evidence type="ECO:0000256" key="14">
    <source>
        <dbReference type="ARBA" id="ARBA00025153"/>
    </source>
</evidence>
<feature type="domain" description="YjeF C-terminal" evidence="20">
    <location>
        <begin position="241"/>
        <end position="528"/>
    </location>
</feature>
<evidence type="ECO:0000256" key="13">
    <source>
        <dbReference type="ARBA" id="ARBA00023268"/>
    </source>
</evidence>
<feature type="binding site" evidence="18">
    <location>
        <begin position="61"/>
        <end position="65"/>
    </location>
    <ligand>
        <name>(6S)-NADPHX</name>
        <dbReference type="ChEBI" id="CHEBI:64076"/>
    </ligand>
</feature>
<dbReference type="HAMAP" id="MF_01965">
    <property type="entry name" value="NADHX_dehydratase"/>
    <property type="match status" value="1"/>
</dbReference>
<comment type="similarity">
    <text evidence="3 19">In the N-terminal section; belongs to the NnrE/AIBP family.</text>
</comment>
<evidence type="ECO:0000256" key="7">
    <source>
        <dbReference type="ARBA" id="ARBA00022840"/>
    </source>
</evidence>
<feature type="binding site" evidence="18">
    <location>
        <position position="170"/>
    </location>
    <ligand>
        <name>(6S)-NADPHX</name>
        <dbReference type="ChEBI" id="CHEBI:64076"/>
    </ligand>
</feature>
<dbReference type="PIRSF" id="PIRSF017184">
    <property type="entry name" value="Nnr"/>
    <property type="match status" value="1"/>
</dbReference>
<comment type="catalytic activity">
    <reaction evidence="16 17 19">
        <text>(6S)-NADPHX + ADP = AMP + phosphate + NADPH + H(+)</text>
        <dbReference type="Rhea" id="RHEA:32235"/>
        <dbReference type="ChEBI" id="CHEBI:15378"/>
        <dbReference type="ChEBI" id="CHEBI:43474"/>
        <dbReference type="ChEBI" id="CHEBI:57783"/>
        <dbReference type="ChEBI" id="CHEBI:64076"/>
        <dbReference type="ChEBI" id="CHEBI:456215"/>
        <dbReference type="ChEBI" id="CHEBI:456216"/>
        <dbReference type="EC" id="4.2.1.136"/>
    </reaction>
</comment>
<dbReference type="AlphaFoldDB" id="A0A519BBI0"/>
<gene>
    <name evidence="18" type="primary">nnrE</name>
    <name evidence="17" type="synonym">nnrD</name>
    <name evidence="22" type="ORF">EVJ47_05470</name>
</gene>
<evidence type="ECO:0000259" key="21">
    <source>
        <dbReference type="PROSITE" id="PS51385"/>
    </source>
</evidence>
<feature type="binding site" evidence="18">
    <location>
        <begin position="137"/>
        <end position="143"/>
    </location>
    <ligand>
        <name>(6S)-NADPHX</name>
        <dbReference type="ChEBI" id="CHEBI:64076"/>
    </ligand>
</feature>
<evidence type="ECO:0000256" key="11">
    <source>
        <dbReference type="ARBA" id="ARBA00023235"/>
    </source>
</evidence>
<evidence type="ECO:0000256" key="18">
    <source>
        <dbReference type="HAMAP-Rule" id="MF_01966"/>
    </source>
</evidence>
<comment type="similarity">
    <text evidence="4 19">In the C-terminal section; belongs to the NnrD/CARKD family.</text>
</comment>
<feature type="binding site" evidence="17">
    <location>
        <position position="276"/>
    </location>
    <ligand>
        <name>(6S)-NADPHX</name>
        <dbReference type="ChEBI" id="CHEBI:64076"/>
    </ligand>
</feature>
<evidence type="ECO:0000313" key="23">
    <source>
        <dbReference type="Proteomes" id="UP000320813"/>
    </source>
</evidence>
<dbReference type="InterPro" id="IPR036652">
    <property type="entry name" value="YjeF_N_dom_sf"/>
</dbReference>
<dbReference type="GO" id="GO:0110051">
    <property type="term" value="P:metabolite repair"/>
    <property type="evidence" value="ECO:0007669"/>
    <property type="project" value="TreeGrafter"/>
</dbReference>
<evidence type="ECO:0000256" key="15">
    <source>
        <dbReference type="ARBA" id="ARBA00048238"/>
    </source>
</evidence>
<proteinExistence type="inferred from homology"/>
<dbReference type="PROSITE" id="PS51383">
    <property type="entry name" value="YJEF_C_3"/>
    <property type="match status" value="1"/>
</dbReference>
<dbReference type="EMBL" id="SGBD01000002">
    <property type="protein sequence ID" value="RZD14616.1"/>
    <property type="molecule type" value="Genomic_DNA"/>
</dbReference>
<feature type="binding site" evidence="17">
    <location>
        <position position="401"/>
    </location>
    <ligand>
        <name>(6S)-NADPHX</name>
        <dbReference type="ChEBI" id="CHEBI:64076"/>
    </ligand>
</feature>
<dbReference type="InterPro" id="IPR029056">
    <property type="entry name" value="Ribokinase-like"/>
</dbReference>
<comment type="catalytic activity">
    <reaction evidence="1 18 19">
        <text>(6R)-NADHX = (6S)-NADHX</text>
        <dbReference type="Rhea" id="RHEA:32215"/>
        <dbReference type="ChEBI" id="CHEBI:64074"/>
        <dbReference type="ChEBI" id="CHEBI:64075"/>
        <dbReference type="EC" id="5.1.99.6"/>
    </reaction>
</comment>
<dbReference type="NCBIfam" id="TIGR00196">
    <property type="entry name" value="yjeF_cterm"/>
    <property type="match status" value="1"/>
</dbReference>
<protein>
    <recommendedName>
        <fullName evidence="19">Bifunctional NAD(P)H-hydrate repair enzyme</fullName>
    </recommendedName>
    <alternativeName>
        <fullName evidence="19">Nicotinamide nucleotide repair protein</fullName>
    </alternativeName>
    <domain>
        <recommendedName>
            <fullName evidence="19">ADP-dependent (S)-NAD(P)H-hydrate dehydratase</fullName>
            <ecNumber evidence="19">4.2.1.136</ecNumber>
        </recommendedName>
        <alternativeName>
            <fullName evidence="19">ADP-dependent NAD(P)HX dehydratase</fullName>
        </alternativeName>
    </domain>
    <domain>
        <recommendedName>
            <fullName evidence="19">NAD(P)H-hydrate epimerase</fullName>
            <ecNumber evidence="19">5.1.99.6</ecNumber>
        </recommendedName>
    </domain>
</protein>
<keyword evidence="9 18" id="KW-0630">Potassium</keyword>
<comment type="function">
    <text evidence="18">Catalyzes the epimerization of the S- and R-forms of NAD(P)HX, a damaged form of NAD(P)H that is a result of enzymatic or heat-dependent hydration. This is a prerequisite for the S-specific NAD(P)H-hydrate dehydratase to allow the repair of both epimers of NAD(P)HX.</text>
</comment>
<comment type="cofactor">
    <cofactor evidence="18 19">
        <name>K(+)</name>
        <dbReference type="ChEBI" id="CHEBI:29103"/>
    </cofactor>
    <text evidence="18 19">Binds 1 potassium ion per subunit.</text>
</comment>
<comment type="similarity">
    <text evidence="18">Belongs to the NnrE/AIBP family.</text>
</comment>
<comment type="similarity">
    <text evidence="17">Belongs to the NnrD/CARKD family.</text>
</comment>
<dbReference type="Gene3D" id="3.40.1190.20">
    <property type="match status" value="1"/>
</dbReference>
<evidence type="ECO:0000256" key="19">
    <source>
        <dbReference type="PIRNR" id="PIRNR017184"/>
    </source>
</evidence>
<comment type="function">
    <text evidence="17">Catalyzes the dehydration of the S-form of NAD(P)HX at the expense of ADP, which is converted to AMP. Together with NAD(P)HX epimerase, which catalyzes the epimerization of the S- and R-forms, the enzyme allows the repair of both epimers of NAD(P)HX, a damaged form of NAD(P)H that is a result of enzymatic or heat-dependent hydration.</text>
</comment>
<dbReference type="Gene3D" id="3.40.50.10260">
    <property type="entry name" value="YjeF N-terminal domain"/>
    <property type="match status" value="1"/>
</dbReference>
<sequence>MKLYFSDNLKKIDEGARETFGYSENILMENAGSGCYRELLKLYGENFLKKAKIIVICGKGNNGGDGLVLSRYFFNGGFNVKTVILAKKDLYKGIAGTNLDILTNLGAEIIEISENRQLSKLSGIIGDAEIVVDAIFGIGLNREINGFFKDIIDLIDKKSAAGGADIICIDVPSGLNSDSGEFMGAAIKNNIKKVFTFGGLKVGFYINEGEKLLLDEKITLIDINQPQRLLEEYCSGFEILSGKDILSYLPERNPAATKFNYGHLLVVAGSYGKSGAAYMASLSGFKGGAGLVTAAIPSALNDIMEIKTTEIMTYPAFDGGEGFFTEKSAEDIIDNALKGKTAVVIGPGIGLNAETKLFLHRLLTAIKVPALLDADALNILSEDLGLLKDIKGKNDIVLTPHFKEMERLTGISREIIAKNPLKVGLDFAKEFGVYLILKGSSMYIFDKNGIDASVQVKHSSVMASGGSGDVLSGLAGSFACQGIPLYNAMRAASYLIVYSARDLSLRYGDFGVGAAEIAGNIPYAVKKLRSL</sequence>
<comment type="subunit">
    <text evidence="17">Homotetramer.</text>
</comment>
<evidence type="ECO:0000256" key="12">
    <source>
        <dbReference type="ARBA" id="ARBA00023239"/>
    </source>
</evidence>
<evidence type="ECO:0000313" key="22">
    <source>
        <dbReference type="EMBL" id="RZD14616.1"/>
    </source>
</evidence>
<keyword evidence="12 17" id="KW-0456">Lyase</keyword>
<dbReference type="EC" id="5.1.99.6" evidence="19"/>
<keyword evidence="13" id="KW-0511">Multifunctional enzyme</keyword>
<evidence type="ECO:0000256" key="10">
    <source>
        <dbReference type="ARBA" id="ARBA00023027"/>
    </source>
</evidence>
<evidence type="ECO:0000256" key="9">
    <source>
        <dbReference type="ARBA" id="ARBA00022958"/>
    </source>
</evidence>
<feature type="binding site" evidence="17">
    <location>
        <position position="469"/>
    </location>
    <ligand>
        <name>(6S)-NADPHX</name>
        <dbReference type="ChEBI" id="CHEBI:64076"/>
    </ligand>
</feature>
<dbReference type="InterPro" id="IPR030677">
    <property type="entry name" value="Nnr"/>
</dbReference>
<name>A0A519BBI0_9DELT</name>
<keyword evidence="7 17" id="KW-0067">ATP-binding</keyword>
<evidence type="ECO:0000256" key="1">
    <source>
        <dbReference type="ARBA" id="ARBA00000013"/>
    </source>
</evidence>
<comment type="catalytic activity">
    <reaction evidence="2 18 19">
        <text>(6R)-NADPHX = (6S)-NADPHX</text>
        <dbReference type="Rhea" id="RHEA:32227"/>
        <dbReference type="ChEBI" id="CHEBI:64076"/>
        <dbReference type="ChEBI" id="CHEBI:64077"/>
        <dbReference type="EC" id="5.1.99.6"/>
    </reaction>
</comment>
<comment type="caution">
    <text evidence="22">The sequence shown here is derived from an EMBL/GenBank/DDBJ whole genome shotgun (WGS) entry which is preliminary data.</text>
</comment>
<feature type="binding site" evidence="17">
    <location>
        <position position="468"/>
    </location>
    <ligand>
        <name>AMP</name>
        <dbReference type="ChEBI" id="CHEBI:456215"/>
    </ligand>
</feature>
<dbReference type="Pfam" id="PF01256">
    <property type="entry name" value="Carb_kinase"/>
    <property type="match status" value="1"/>
</dbReference>
<dbReference type="NCBIfam" id="TIGR00197">
    <property type="entry name" value="yjeF_nterm"/>
    <property type="match status" value="1"/>
</dbReference>
<reference evidence="22 23" key="1">
    <citation type="submission" date="2019-01" db="EMBL/GenBank/DDBJ databases">
        <title>Insights into ecological role of a new deltaproteobacterial order Candidatus Sinidesulfobacterales (Sva0485) by metagenomics and metatranscriptomics.</title>
        <authorList>
            <person name="Tan S."/>
            <person name="Liu J."/>
            <person name="Fang Y."/>
            <person name="Hedlund B.P."/>
            <person name="Lian Z.H."/>
            <person name="Huang L.Y."/>
            <person name="Li J.T."/>
            <person name="Huang L.N."/>
            <person name="Li W.J."/>
            <person name="Jiang H.C."/>
            <person name="Dong H.L."/>
            <person name="Shu W.S."/>
        </authorList>
    </citation>
    <scope>NUCLEOTIDE SEQUENCE [LARGE SCALE GENOMIC DNA]</scope>
    <source>
        <strain evidence="22">AP3</strain>
    </source>
</reference>
<keyword evidence="8 17" id="KW-0521">NADP</keyword>
<dbReference type="EC" id="4.2.1.136" evidence="19"/>
<dbReference type="GO" id="GO:0005524">
    <property type="term" value="F:ATP binding"/>
    <property type="evidence" value="ECO:0007669"/>
    <property type="project" value="UniProtKB-UniRule"/>
</dbReference>
<feature type="domain" description="YjeF N-terminal" evidence="21">
    <location>
        <begin position="9"/>
        <end position="231"/>
    </location>
</feature>
<keyword evidence="11 18" id="KW-0413">Isomerase</keyword>
<dbReference type="GO" id="GO:0052856">
    <property type="term" value="F:NAD(P)HX epimerase activity"/>
    <property type="evidence" value="ECO:0007669"/>
    <property type="project" value="UniProtKB-UniRule"/>
</dbReference>
<dbReference type="InterPro" id="IPR004443">
    <property type="entry name" value="YjeF_N_dom"/>
</dbReference>
<dbReference type="PANTHER" id="PTHR12592">
    <property type="entry name" value="ATP-DEPENDENT (S)-NAD(P)H-HYDRATE DEHYDRATASE FAMILY MEMBER"/>
    <property type="match status" value="1"/>
</dbReference>
<evidence type="ECO:0000256" key="16">
    <source>
        <dbReference type="ARBA" id="ARBA00049209"/>
    </source>
</evidence>
<feature type="binding site" evidence="18">
    <location>
        <position position="173"/>
    </location>
    <ligand>
        <name>K(+)</name>
        <dbReference type="ChEBI" id="CHEBI:29103"/>
    </ligand>
</feature>
<comment type="cofactor">
    <cofactor evidence="17">
        <name>Mg(2+)</name>
        <dbReference type="ChEBI" id="CHEBI:18420"/>
    </cofactor>
</comment>
<comment type="caution">
    <text evidence="17">Lacks conserved residue(s) required for the propagation of feature annotation.</text>
</comment>
<feature type="binding site" evidence="18">
    <location>
        <position position="133"/>
    </location>
    <ligand>
        <name>K(+)</name>
        <dbReference type="ChEBI" id="CHEBI:29103"/>
    </ligand>
</feature>
<dbReference type="GO" id="GO:0052855">
    <property type="term" value="F:ADP-dependent NAD(P)H-hydrate dehydratase activity"/>
    <property type="evidence" value="ECO:0007669"/>
    <property type="project" value="UniProtKB-UniRule"/>
</dbReference>
<evidence type="ECO:0000256" key="3">
    <source>
        <dbReference type="ARBA" id="ARBA00006001"/>
    </source>
</evidence>